<dbReference type="KEGG" id="asal:CFBP5507_14565"/>
<name>A0A4Z1QTJ6_9HYPH</name>
<reference evidence="1" key="1">
    <citation type="submission" date="2022-10" db="EMBL/GenBank/DDBJ databases">
        <title>Complete genome sequence of Agrobacterium salinitolerans CFBP5507.</title>
        <authorList>
            <person name="Tchabashvili S."/>
            <person name="Yen H.-C."/>
            <person name="Haryono M."/>
            <person name="Lin Y.-C."/>
            <person name="Lai E.-M."/>
            <person name="Kuo C.-H."/>
        </authorList>
    </citation>
    <scope>NUCLEOTIDE SEQUENCE</scope>
    <source>
        <strain evidence="1">CFBP5507</strain>
    </source>
</reference>
<evidence type="ECO:0000313" key="1">
    <source>
        <dbReference type="EMBL" id="UYZ07422.1"/>
    </source>
</evidence>
<evidence type="ECO:0000313" key="2">
    <source>
        <dbReference type="Proteomes" id="UP000298735"/>
    </source>
</evidence>
<dbReference type="AlphaFoldDB" id="A0A4Z1QTJ6"/>
<accession>A0A4Z1QTJ6</accession>
<gene>
    <name evidence="1" type="ORF">CFBP5507_14565</name>
</gene>
<dbReference type="EMBL" id="CP109968">
    <property type="protein sequence ID" value="UYZ07422.1"/>
    <property type="molecule type" value="Genomic_DNA"/>
</dbReference>
<sequence length="109" mass="11956">MDFNTWKTLDPVEDIAYKLGFDIGPCSSWDDYGCRFRAANDKDVGHLVTRAAEIADHLMDGERSVLAAMLHAADFSRQADTLCGGATWKGLDRTHGDDATAVALAILRR</sequence>
<dbReference type="OrthoDB" id="8367013at2"/>
<organism evidence="1 2">
    <name type="scientific">Agrobacterium salinitolerans</name>
    <dbReference type="NCBI Taxonomy" id="1183413"/>
    <lineage>
        <taxon>Bacteria</taxon>
        <taxon>Pseudomonadati</taxon>
        <taxon>Pseudomonadota</taxon>
        <taxon>Alphaproteobacteria</taxon>
        <taxon>Hyphomicrobiales</taxon>
        <taxon>Rhizobiaceae</taxon>
        <taxon>Rhizobium/Agrobacterium group</taxon>
        <taxon>Agrobacterium</taxon>
    </lineage>
</organism>
<protein>
    <submittedName>
        <fullName evidence="1">Uncharacterized protein</fullName>
    </submittedName>
</protein>
<dbReference type="Proteomes" id="UP000298735">
    <property type="component" value="Chromosome Circular"/>
</dbReference>
<proteinExistence type="predicted"/>
<dbReference type="RefSeq" id="WP_137409665.1">
    <property type="nucleotide sequence ID" value="NZ_CP109968.1"/>
</dbReference>